<accession>A0A401IPZ5</accession>
<keyword evidence="3" id="KW-1185">Reference proteome</keyword>
<dbReference type="AlphaFoldDB" id="A0A401IPZ5"/>
<sequence length="64" mass="7561">MKVRIIWWIQLLINCFFFLQVVQWLEGYFVLEGGLDFVVDILLIILAIILGYALTVKFENDPEK</sequence>
<organism evidence="2 3">
    <name type="scientific">Ligilactobacillus salitolerans</name>
    <dbReference type="NCBI Taxonomy" id="1808352"/>
    <lineage>
        <taxon>Bacteria</taxon>
        <taxon>Bacillati</taxon>
        <taxon>Bacillota</taxon>
        <taxon>Bacilli</taxon>
        <taxon>Lactobacillales</taxon>
        <taxon>Lactobacillaceae</taxon>
        <taxon>Ligilactobacillus</taxon>
    </lineage>
</organism>
<reference evidence="2 3" key="1">
    <citation type="journal article" date="2019" name="Int. J. Syst. Evol. Microbiol.">
        <title>Lactobacillus salitolerans sp. nov., a novel lactic acid bacterium isolated from spent mushroom substrates.</title>
        <authorList>
            <person name="Tohno M."/>
            <person name="Tanizawa Y."/>
            <person name="Kojima Y."/>
            <person name="Sakamoto M."/>
            <person name="Nakamura Y."/>
            <person name="Ohkuma M."/>
            <person name="Kobayashi H."/>
        </authorList>
    </citation>
    <scope>NUCLEOTIDE SEQUENCE [LARGE SCALE GENOMIC DNA]</scope>
    <source>
        <strain evidence="2 3">YK43</strain>
    </source>
</reference>
<evidence type="ECO:0000256" key="1">
    <source>
        <dbReference type="SAM" id="Phobius"/>
    </source>
</evidence>
<evidence type="ECO:0000313" key="2">
    <source>
        <dbReference type="EMBL" id="GBG93580.1"/>
    </source>
</evidence>
<dbReference type="EMBL" id="BFFP01000001">
    <property type="protein sequence ID" value="GBG93580.1"/>
    <property type="molecule type" value="Genomic_DNA"/>
</dbReference>
<dbReference type="OrthoDB" id="2329965at2"/>
<keyword evidence="1" id="KW-0812">Transmembrane</keyword>
<feature type="transmembrane region" description="Helical" evidence="1">
    <location>
        <begin position="5"/>
        <end position="25"/>
    </location>
</feature>
<gene>
    <name evidence="2" type="ORF">LFYK43_00390</name>
</gene>
<keyword evidence="1" id="KW-1133">Transmembrane helix</keyword>
<protein>
    <submittedName>
        <fullName evidence="2">Uncharacterized protein</fullName>
    </submittedName>
</protein>
<feature type="transmembrane region" description="Helical" evidence="1">
    <location>
        <begin position="37"/>
        <end position="56"/>
    </location>
</feature>
<name>A0A401IPZ5_9LACO</name>
<comment type="caution">
    <text evidence="2">The sequence shown here is derived from an EMBL/GenBank/DDBJ whole genome shotgun (WGS) entry which is preliminary data.</text>
</comment>
<dbReference type="Proteomes" id="UP000286848">
    <property type="component" value="Unassembled WGS sequence"/>
</dbReference>
<evidence type="ECO:0000313" key="3">
    <source>
        <dbReference type="Proteomes" id="UP000286848"/>
    </source>
</evidence>
<keyword evidence="1" id="KW-0472">Membrane</keyword>
<proteinExistence type="predicted"/>
<dbReference type="RefSeq" id="WP_124974244.1">
    <property type="nucleotide sequence ID" value="NZ_BFFP01000001.1"/>
</dbReference>